<dbReference type="InterPro" id="IPR050246">
    <property type="entry name" value="Class_II_FBP_aldolase"/>
</dbReference>
<comment type="caution">
    <text evidence="4">The sequence shown here is derived from an EMBL/GenBank/DDBJ whole genome shotgun (WGS) entry which is preliminary data.</text>
</comment>
<accession>A0A926DMQ5</accession>
<organism evidence="4 5">
    <name type="scientific">Congzhengia minquanensis</name>
    <dbReference type="NCBI Taxonomy" id="2763657"/>
    <lineage>
        <taxon>Bacteria</taxon>
        <taxon>Bacillati</taxon>
        <taxon>Bacillota</taxon>
        <taxon>Clostridia</taxon>
        <taxon>Eubacteriales</taxon>
        <taxon>Oscillospiraceae</taxon>
        <taxon>Congzhengia</taxon>
    </lineage>
</organism>
<feature type="binding site" evidence="3">
    <location>
        <position position="135"/>
    </location>
    <ligand>
        <name>Zn(2+)</name>
        <dbReference type="ChEBI" id="CHEBI:29105"/>
        <label>2</label>
    </ligand>
</feature>
<dbReference type="EMBL" id="JACRSU010000001">
    <property type="protein sequence ID" value="MBC8540059.1"/>
    <property type="molecule type" value="Genomic_DNA"/>
</dbReference>
<keyword evidence="5" id="KW-1185">Reference proteome</keyword>
<dbReference type="Gene3D" id="3.20.20.70">
    <property type="entry name" value="Aldolase class I"/>
    <property type="match status" value="1"/>
</dbReference>
<feature type="binding site" evidence="3">
    <location>
        <position position="105"/>
    </location>
    <ligand>
        <name>Zn(2+)</name>
        <dbReference type="ChEBI" id="CHEBI:29105"/>
        <label>2</label>
    </ligand>
</feature>
<name>A0A926DMQ5_9FIRM</name>
<feature type="active site" description="Proton donor" evidence="1">
    <location>
        <position position="83"/>
    </location>
</feature>
<feature type="binding site" evidence="2">
    <location>
        <position position="180"/>
    </location>
    <ligand>
        <name>dihydroxyacetone phosphate</name>
        <dbReference type="ChEBI" id="CHEBI:57642"/>
    </ligand>
</feature>
<dbReference type="GO" id="GO:0008270">
    <property type="term" value="F:zinc ion binding"/>
    <property type="evidence" value="ECO:0007669"/>
    <property type="project" value="InterPro"/>
</dbReference>
<proteinExistence type="predicted"/>
<comment type="cofactor">
    <cofactor evidence="3">
        <name>Zn(2+)</name>
        <dbReference type="ChEBI" id="CHEBI:29105"/>
    </cofactor>
    <text evidence="3">Binds 2 Zn(2+) ions per subunit. One is catalytic and the other provides a structural contribution.</text>
</comment>
<evidence type="ECO:0000313" key="4">
    <source>
        <dbReference type="EMBL" id="MBC8540059.1"/>
    </source>
</evidence>
<evidence type="ECO:0000256" key="1">
    <source>
        <dbReference type="PIRSR" id="PIRSR001359-1"/>
    </source>
</evidence>
<dbReference type="InterPro" id="IPR013785">
    <property type="entry name" value="Aldolase_TIM"/>
</dbReference>
<dbReference type="InterPro" id="IPR000771">
    <property type="entry name" value="FBA_II"/>
</dbReference>
<evidence type="ECO:0000256" key="3">
    <source>
        <dbReference type="PIRSR" id="PIRSR001359-3"/>
    </source>
</evidence>
<feature type="binding site" evidence="2">
    <location>
        <begin position="229"/>
        <end position="232"/>
    </location>
    <ligand>
        <name>dihydroxyacetone phosphate</name>
        <dbReference type="ChEBI" id="CHEBI:57642"/>
    </ligand>
</feature>
<dbReference type="NCBIfam" id="TIGR00167">
    <property type="entry name" value="cbbA"/>
    <property type="match status" value="1"/>
</dbReference>
<dbReference type="RefSeq" id="WP_249311193.1">
    <property type="nucleotide sequence ID" value="NZ_JACRSU010000001.1"/>
</dbReference>
<keyword evidence="3" id="KW-0862">Zinc</keyword>
<dbReference type="Proteomes" id="UP000611762">
    <property type="component" value="Unassembled WGS sequence"/>
</dbReference>
<dbReference type="AlphaFoldDB" id="A0A926DMQ5"/>
<dbReference type="GO" id="GO:0016832">
    <property type="term" value="F:aldehyde-lyase activity"/>
    <property type="evidence" value="ECO:0007669"/>
    <property type="project" value="InterPro"/>
</dbReference>
<dbReference type="PIRSF" id="PIRSF001359">
    <property type="entry name" value="F_bP_aldolase_II"/>
    <property type="match status" value="1"/>
</dbReference>
<dbReference type="CDD" id="cd00947">
    <property type="entry name" value="TBP_aldolase_IIB"/>
    <property type="match status" value="1"/>
</dbReference>
<feature type="binding site" evidence="3">
    <location>
        <position position="179"/>
    </location>
    <ligand>
        <name>Zn(2+)</name>
        <dbReference type="ChEBI" id="CHEBI:29105"/>
        <label>1</label>
        <note>catalytic</note>
    </ligand>
</feature>
<evidence type="ECO:0000313" key="5">
    <source>
        <dbReference type="Proteomes" id="UP000611762"/>
    </source>
</evidence>
<dbReference type="GO" id="GO:0005975">
    <property type="term" value="P:carbohydrate metabolic process"/>
    <property type="evidence" value="ECO:0007669"/>
    <property type="project" value="InterPro"/>
</dbReference>
<dbReference type="PROSITE" id="PS00806">
    <property type="entry name" value="ALDOLASE_CLASS_II_2"/>
    <property type="match status" value="1"/>
</dbReference>
<reference evidence="4" key="1">
    <citation type="submission" date="2020-08" db="EMBL/GenBank/DDBJ databases">
        <title>Genome public.</title>
        <authorList>
            <person name="Liu C."/>
            <person name="Sun Q."/>
        </authorList>
    </citation>
    <scope>NUCLEOTIDE SEQUENCE</scope>
    <source>
        <strain evidence="4">H8</strain>
    </source>
</reference>
<gene>
    <name evidence="4" type="ORF">H8698_03590</name>
</gene>
<keyword evidence="3" id="KW-0479">Metal-binding</keyword>
<dbReference type="Pfam" id="PF01116">
    <property type="entry name" value="F_bP_aldolase"/>
    <property type="match status" value="1"/>
</dbReference>
<evidence type="ECO:0000256" key="2">
    <source>
        <dbReference type="PIRSR" id="PIRSR001359-2"/>
    </source>
</evidence>
<feature type="binding site" evidence="3">
    <location>
        <position position="207"/>
    </location>
    <ligand>
        <name>Zn(2+)</name>
        <dbReference type="ChEBI" id="CHEBI:29105"/>
        <label>1</label>
        <note>catalytic</note>
    </ligand>
</feature>
<sequence length="276" mass="29984">MIVSLSDILKTAEAEQIAVGAFNTPNLESLFAIIKGAEELNKPVIIMHAQVHEEMGLCKLFDMAPLMVFMADRASVPVCVHLDHGTDLGYLNRALELGFSSVMYDGSELTLEQNLANTAIAVKMAGRYGASVEAEIGSMGAREAGEGGGESIYTDPQTAKTFVEKTGVDALACAFGTAHGIYLETPKLDFERLEKIHELIDVPIVMHGGSGVSREDYLKVIERGVRKINYYTYMAKAGGTAVQNLPDKTFFHDIAVCAEKAMREDVKNAIKTFSKL</sequence>
<protein>
    <submittedName>
        <fullName evidence="4">Class II fructose-bisphosphate aldolase</fullName>
    </submittedName>
</protein>
<dbReference type="PANTHER" id="PTHR30304">
    <property type="entry name" value="D-TAGATOSE-1,6-BISPHOSPHATE ALDOLASE"/>
    <property type="match status" value="1"/>
</dbReference>
<feature type="binding site" evidence="3">
    <location>
        <position position="84"/>
    </location>
    <ligand>
        <name>Zn(2+)</name>
        <dbReference type="ChEBI" id="CHEBI:29105"/>
        <label>1</label>
        <note>catalytic</note>
    </ligand>
</feature>
<dbReference type="SUPFAM" id="SSF51569">
    <property type="entry name" value="Aldolase"/>
    <property type="match status" value="1"/>
</dbReference>
<feature type="binding site" evidence="2">
    <location>
        <begin position="208"/>
        <end position="210"/>
    </location>
    <ligand>
        <name>dihydroxyacetone phosphate</name>
        <dbReference type="ChEBI" id="CHEBI:57642"/>
    </ligand>
</feature>
<dbReference type="PANTHER" id="PTHR30304:SF0">
    <property type="entry name" value="D-TAGATOSE-1,6-BISPHOSPHATE ALDOLASE SUBUNIT GATY-RELATED"/>
    <property type="match status" value="1"/>
</dbReference>